<proteinExistence type="predicted"/>
<dbReference type="AlphaFoldDB" id="F0XV93"/>
<dbReference type="Pfam" id="PF03016">
    <property type="entry name" value="Exostosin_GT47"/>
    <property type="match status" value="1"/>
</dbReference>
<dbReference type="GeneID" id="20227792"/>
<accession>F0XV93</accession>
<dbReference type="EMBL" id="GL833120">
    <property type="protein sequence ID" value="EGB13169.1"/>
    <property type="molecule type" value="Genomic_DNA"/>
</dbReference>
<dbReference type="Proteomes" id="UP000002729">
    <property type="component" value="Unassembled WGS sequence"/>
</dbReference>
<dbReference type="OrthoDB" id="205290at2759"/>
<dbReference type="InterPro" id="IPR040911">
    <property type="entry name" value="Exostosin_GT47"/>
</dbReference>
<gene>
    <name evidence="2" type="ORF">AURANDRAFT_70497</name>
</gene>
<evidence type="ECO:0000259" key="1">
    <source>
        <dbReference type="Pfam" id="PF03016"/>
    </source>
</evidence>
<feature type="domain" description="Exostosin GT47" evidence="1">
    <location>
        <begin position="337"/>
        <end position="384"/>
    </location>
</feature>
<sequence>MRRLLALCAVACAEPKQRGHNSSAPKPYEGKGSLGWWNLGHGVGCPFHEPGAGSFVGSDGARRTCARLQTSAPDVRRRACGAAAAAAACPNACVACCDGAALVGGGAADGACAAVGREFADAAAAAATLESFCDDPPARSYDDHALTFFPGPRAAQSKCFGRFQEAHVHDSPDDAALSRDMRATCCSFAALNRERARERRTIQRAIRGNLPGNHPAGDRYLMFPRSQIEAARAHASASTRDVDVNFLGRLHGDDDGSPLLDYVLREDYDADVFSTRVAASMRVWLGPFVDAFFTAESVLVDTSITDAATYVSRGAFDKTSSAAGFRPMSFSGVNASSCKRATCDPAYYEKLARSRFTLAPAGDMPWSLRFFEAIMAGSVPILSSKEHAGRNRAEKTLGYKYLLVSEYVARRKRFPGAAPYCAEWADHNLAIFLEHQSYIEDPTTAPLIMGQAESSTVKSSQDEESIYFQTSLVVEGERLSPIAYYQESADDATSTASSAFFCAEAGSKFEIKVTLARPPPEGVLYGARVYVDSGAPDVVYEACGPGRGSDASAASTTDRSTPDHYFWLGPGETEYVVRGFFANKLESYPFAFGSAAASSARAALADANGEAAPPEKRARVDDAAARAANELGCLRLQFAKVTRFVAVDATPGPTAPRRASLRGAAAELADAKGTHIAAKAGREAEPDAGASALAAEAVLSPKIIHESRLFYNDFAGYRARSSLGKAMLEPLTFQGLPLSCFAQADVRRRCVDAMLAANCVEIKQ</sequence>
<evidence type="ECO:0000313" key="3">
    <source>
        <dbReference type="Proteomes" id="UP000002729"/>
    </source>
</evidence>
<evidence type="ECO:0000313" key="2">
    <source>
        <dbReference type="EMBL" id="EGB13169.1"/>
    </source>
</evidence>
<dbReference type="RefSeq" id="XP_009032764.1">
    <property type="nucleotide sequence ID" value="XM_009034516.1"/>
</dbReference>
<reference evidence="2 3" key="1">
    <citation type="journal article" date="2011" name="Proc. Natl. Acad. Sci. U.S.A.">
        <title>Niche of harmful alga Aureococcus anophagefferens revealed through ecogenomics.</title>
        <authorList>
            <person name="Gobler C.J."/>
            <person name="Berry D.L."/>
            <person name="Dyhrman S.T."/>
            <person name="Wilhelm S.W."/>
            <person name="Salamov A."/>
            <person name="Lobanov A.V."/>
            <person name="Zhang Y."/>
            <person name="Collier J.L."/>
            <person name="Wurch L.L."/>
            <person name="Kustka A.B."/>
            <person name="Dill B.D."/>
            <person name="Shah M."/>
            <person name="VerBerkmoes N.C."/>
            <person name="Kuo A."/>
            <person name="Terry A."/>
            <person name="Pangilinan J."/>
            <person name="Lindquist E.A."/>
            <person name="Lucas S."/>
            <person name="Paulsen I.T."/>
            <person name="Hattenrath-Lehmann T.K."/>
            <person name="Talmage S.C."/>
            <person name="Walker E.A."/>
            <person name="Koch F."/>
            <person name="Burson A.M."/>
            <person name="Marcoval M.A."/>
            <person name="Tang Y.Z."/>
            <person name="Lecleir G.R."/>
            <person name="Coyne K.J."/>
            <person name="Berg G.M."/>
            <person name="Bertrand E.M."/>
            <person name="Saito M.A."/>
            <person name="Gladyshev V.N."/>
            <person name="Grigoriev I.V."/>
        </authorList>
    </citation>
    <scope>NUCLEOTIDE SEQUENCE [LARGE SCALE GENOMIC DNA]</scope>
    <source>
        <strain evidence="3">CCMP 1984</strain>
    </source>
</reference>
<dbReference type="KEGG" id="aaf:AURANDRAFT_70497"/>
<name>F0XV93_AURAN</name>
<protein>
    <recommendedName>
        <fullName evidence="1">Exostosin GT47 domain-containing protein</fullName>
    </recommendedName>
</protein>
<dbReference type="InParanoid" id="F0XV93"/>
<keyword evidence="3" id="KW-1185">Reference proteome</keyword>
<organism evidence="3">
    <name type="scientific">Aureococcus anophagefferens</name>
    <name type="common">Harmful bloom alga</name>
    <dbReference type="NCBI Taxonomy" id="44056"/>
    <lineage>
        <taxon>Eukaryota</taxon>
        <taxon>Sar</taxon>
        <taxon>Stramenopiles</taxon>
        <taxon>Ochrophyta</taxon>
        <taxon>Pelagophyceae</taxon>
        <taxon>Pelagomonadales</taxon>
        <taxon>Pelagomonadaceae</taxon>
        <taxon>Aureococcus</taxon>
    </lineage>
</organism>